<proteinExistence type="predicted"/>
<evidence type="ECO:0000256" key="1">
    <source>
        <dbReference type="PROSITE-ProRule" id="PRU00339"/>
    </source>
</evidence>
<name>A0ABW7GSE5_9BURK</name>
<dbReference type="Proteomes" id="UP001606302">
    <property type="component" value="Unassembled WGS sequence"/>
</dbReference>
<dbReference type="SUPFAM" id="SSF53335">
    <property type="entry name" value="S-adenosyl-L-methionine-dependent methyltransferases"/>
    <property type="match status" value="1"/>
</dbReference>
<dbReference type="EMBL" id="JBIGHX010000013">
    <property type="protein sequence ID" value="MFG6464893.1"/>
    <property type="molecule type" value="Genomic_DNA"/>
</dbReference>
<organism evidence="2 3">
    <name type="scientific">Pelomonas lactea</name>
    <dbReference type="NCBI Taxonomy" id="3299030"/>
    <lineage>
        <taxon>Bacteria</taxon>
        <taxon>Pseudomonadati</taxon>
        <taxon>Pseudomonadota</taxon>
        <taxon>Betaproteobacteria</taxon>
        <taxon>Burkholderiales</taxon>
        <taxon>Sphaerotilaceae</taxon>
        <taxon>Roseateles</taxon>
    </lineage>
</organism>
<dbReference type="InterPro" id="IPR029063">
    <property type="entry name" value="SAM-dependent_MTases_sf"/>
</dbReference>
<dbReference type="Gene3D" id="1.25.40.10">
    <property type="entry name" value="Tetratricopeptide repeat domain"/>
    <property type="match status" value="3"/>
</dbReference>
<dbReference type="Pfam" id="PF13432">
    <property type="entry name" value="TPR_16"/>
    <property type="match status" value="2"/>
</dbReference>
<comment type="caution">
    <text evidence="2">The sequence shown here is derived from an EMBL/GenBank/DDBJ whole genome shotgun (WGS) entry which is preliminary data.</text>
</comment>
<feature type="repeat" description="TPR" evidence="1">
    <location>
        <begin position="158"/>
        <end position="191"/>
    </location>
</feature>
<dbReference type="SMART" id="SM00028">
    <property type="entry name" value="TPR"/>
    <property type="match status" value="6"/>
</dbReference>
<dbReference type="CDD" id="cd02440">
    <property type="entry name" value="AdoMet_MTases"/>
    <property type="match status" value="1"/>
</dbReference>
<reference evidence="2 3" key="1">
    <citation type="submission" date="2024-08" db="EMBL/GenBank/DDBJ databases">
        <authorList>
            <person name="Lu H."/>
        </authorList>
    </citation>
    <scope>NUCLEOTIDE SEQUENCE [LARGE SCALE GENOMIC DNA]</scope>
    <source>
        <strain evidence="2 3">DXS20W</strain>
    </source>
</reference>
<evidence type="ECO:0000313" key="2">
    <source>
        <dbReference type="EMBL" id="MFG6464893.1"/>
    </source>
</evidence>
<dbReference type="PROSITE" id="PS50005">
    <property type="entry name" value="TPR"/>
    <property type="match status" value="3"/>
</dbReference>
<gene>
    <name evidence="2" type="ORF">ACG04Q_25190</name>
</gene>
<dbReference type="Pfam" id="PF14559">
    <property type="entry name" value="TPR_19"/>
    <property type="match status" value="1"/>
</dbReference>
<feature type="repeat" description="TPR" evidence="1">
    <location>
        <begin position="124"/>
        <end position="157"/>
    </location>
</feature>
<accession>A0ABW7GSE5</accession>
<evidence type="ECO:0000313" key="3">
    <source>
        <dbReference type="Proteomes" id="UP001606302"/>
    </source>
</evidence>
<dbReference type="PANTHER" id="PTHR44998">
    <property type="match status" value="1"/>
</dbReference>
<dbReference type="Gene3D" id="3.40.50.150">
    <property type="entry name" value="Vaccinia Virus protein VP39"/>
    <property type="match status" value="1"/>
</dbReference>
<keyword evidence="3" id="KW-1185">Reference proteome</keyword>
<dbReference type="RefSeq" id="WP_394514590.1">
    <property type="nucleotide sequence ID" value="NZ_JBIGHX010000013.1"/>
</dbReference>
<keyword evidence="1" id="KW-0802">TPR repeat</keyword>
<dbReference type="SUPFAM" id="SSF48452">
    <property type="entry name" value="TPR-like"/>
    <property type="match status" value="1"/>
</dbReference>
<dbReference type="InterPro" id="IPR019734">
    <property type="entry name" value="TPR_rpt"/>
</dbReference>
<protein>
    <submittedName>
        <fullName evidence="2">Tetratricopeptide repeat protein</fullName>
    </submittedName>
</protein>
<feature type="repeat" description="TPR" evidence="1">
    <location>
        <begin position="90"/>
        <end position="123"/>
    </location>
</feature>
<dbReference type="InterPro" id="IPR011990">
    <property type="entry name" value="TPR-like_helical_dom_sf"/>
</dbReference>
<sequence length="456" mass="49679">MPPTAAAPELDEADFELPEGLSLPETLAFASRLHQLGQLDPAVALYERVLAEAPDQPDALAFLGIASHQRGDSARAIALLRRSLEIAPRAGGWNNLGNVLLAQRRFDEAGTAYEHCVALEPGNVEVFNNLGVLRRAQRRDAEAEQAYLRALDIDPENPDVHNNLGNLRLDQGRVPEAVAHFCRALLVLPLSPSTRRMLASAHLLLGERDKAAQIFRDWLAAEPDSATARHHLAACTGDDVPERADDAYVEATFDSFADSFESKLASLTYRAPELLRDALARRCGEPDASLSVLDAGCGTGLCGPLIRPWAVRLEGVDLSARMLQSAAQKRVYDGLYKCELTEFLAATPPRWDVVLSADTLCYFGDLRAVLAAARQTLRPPGLLLFTVEALDAASGEDWRLMGHGRYAHSAAYVRRCLAELGYVGIRLDPVDLRTEAGRPVAGLVVEAFRPAEDTPR</sequence>
<dbReference type="PANTHER" id="PTHR44998:SF1">
    <property type="entry name" value="UDP-N-ACETYLGLUCOSAMINE--PEPTIDE N-ACETYLGLUCOSAMINYLTRANSFERASE 110 KDA SUBUNIT"/>
    <property type="match status" value="1"/>
</dbReference>
<dbReference type="Pfam" id="PF13489">
    <property type="entry name" value="Methyltransf_23"/>
    <property type="match status" value="1"/>
</dbReference>